<name>A0A4R9BLN6_9MICO</name>
<evidence type="ECO:0000313" key="3">
    <source>
        <dbReference type="Proteomes" id="UP000298468"/>
    </source>
</evidence>
<dbReference type="InterPro" id="IPR012338">
    <property type="entry name" value="Beta-lactam/transpept-like"/>
</dbReference>
<accession>A0A4R9BLN6</accession>
<dbReference type="PANTHER" id="PTHR46825:SF7">
    <property type="entry name" value="D-ALANYL-D-ALANINE CARBOXYPEPTIDASE"/>
    <property type="match status" value="1"/>
</dbReference>
<comment type="caution">
    <text evidence="2">The sequence shown here is derived from an EMBL/GenBank/DDBJ whole genome shotgun (WGS) entry which is preliminary data.</text>
</comment>
<feature type="domain" description="Beta-lactamase-related" evidence="1">
    <location>
        <begin position="45"/>
        <end position="370"/>
    </location>
</feature>
<proteinExistence type="predicted"/>
<dbReference type="EMBL" id="SOHM01000031">
    <property type="protein sequence ID" value="TFD87049.1"/>
    <property type="molecule type" value="Genomic_DNA"/>
</dbReference>
<keyword evidence="2" id="KW-0378">Hydrolase</keyword>
<dbReference type="PANTHER" id="PTHR46825">
    <property type="entry name" value="D-ALANYL-D-ALANINE-CARBOXYPEPTIDASE/ENDOPEPTIDASE AMPH"/>
    <property type="match status" value="1"/>
</dbReference>
<dbReference type="Proteomes" id="UP000298468">
    <property type="component" value="Unassembled WGS sequence"/>
</dbReference>
<dbReference type="InterPro" id="IPR001466">
    <property type="entry name" value="Beta-lactam-related"/>
</dbReference>
<evidence type="ECO:0000313" key="2">
    <source>
        <dbReference type="EMBL" id="TFD87049.1"/>
    </source>
</evidence>
<keyword evidence="3" id="KW-1185">Reference proteome</keyword>
<dbReference type="SUPFAM" id="SSF56601">
    <property type="entry name" value="beta-lactamase/transpeptidase-like"/>
    <property type="match status" value="1"/>
</dbReference>
<dbReference type="InterPro" id="IPR050491">
    <property type="entry name" value="AmpC-like"/>
</dbReference>
<protein>
    <submittedName>
        <fullName evidence="2">Class A beta-lactamase-related serine hydrolase</fullName>
    </submittedName>
</protein>
<organism evidence="2 3">
    <name type="scientific">Cryobacterium lactosi</name>
    <dbReference type="NCBI Taxonomy" id="1259202"/>
    <lineage>
        <taxon>Bacteria</taxon>
        <taxon>Bacillati</taxon>
        <taxon>Actinomycetota</taxon>
        <taxon>Actinomycetes</taxon>
        <taxon>Micrococcales</taxon>
        <taxon>Microbacteriaceae</taxon>
        <taxon>Cryobacterium</taxon>
    </lineage>
</organism>
<dbReference type="Pfam" id="PF00144">
    <property type="entry name" value="Beta-lactamase"/>
    <property type="match status" value="1"/>
</dbReference>
<sequence length="380" mass="40272">MESHWTIMNTAHPIAAATALFVILSGLPSAATSNPTAGDPVRAALAHTMAVDVWPAGLVAVRDTDEEIRTYASGVMELGSPEKVRADSQIRIGSNTKTFTSALVMQLVGEGTISLDEAVETYLPGVIQHPQVTGQDITIRQLLQHTSGLPDMDGDIGDHLLEWQHRYISPRASLDLALAHPVSNAPGEAFEYSNSNYILAGLIIEAVAGRPLAEVIDERIITPLGLEDTYFPDQGEQIIRGDHPHSYIPLGDDPVDYTDFDPSWGYAAGAMVSTTEDLTAFYSALATGDVVADAQLAEMRKTIPAESLWQGAAYGLGLISFELSCGVTAWGHGGDVPGTVSRVAATEDGRAAAIAVTQNPTSVEADARLRGLIDTAICAV</sequence>
<gene>
    <name evidence="2" type="ORF">E3T61_14395</name>
</gene>
<dbReference type="OrthoDB" id="3174977at2"/>
<dbReference type="Gene3D" id="3.40.710.10">
    <property type="entry name" value="DD-peptidase/beta-lactamase superfamily"/>
    <property type="match status" value="1"/>
</dbReference>
<dbReference type="AlphaFoldDB" id="A0A4R9BLN6"/>
<reference evidence="2 3" key="1">
    <citation type="submission" date="2019-03" db="EMBL/GenBank/DDBJ databases">
        <title>Genomics of glacier-inhabiting Cryobacterium strains.</title>
        <authorList>
            <person name="Liu Q."/>
            <person name="Xin Y.-H."/>
        </authorList>
    </citation>
    <scope>NUCLEOTIDE SEQUENCE [LARGE SCALE GENOMIC DNA]</scope>
    <source>
        <strain evidence="2 3">Sr59</strain>
    </source>
</reference>
<evidence type="ECO:0000259" key="1">
    <source>
        <dbReference type="Pfam" id="PF00144"/>
    </source>
</evidence>
<dbReference type="GO" id="GO:0016787">
    <property type="term" value="F:hydrolase activity"/>
    <property type="evidence" value="ECO:0007669"/>
    <property type="project" value="UniProtKB-KW"/>
</dbReference>